<dbReference type="EMBL" id="KL596735">
    <property type="protein sequence ID" value="KER26943.1"/>
    <property type="molecule type" value="Genomic_DNA"/>
</dbReference>
<dbReference type="AlphaFoldDB" id="A0A074ZI12"/>
<evidence type="ECO:0000313" key="3">
    <source>
        <dbReference type="Proteomes" id="UP000054324"/>
    </source>
</evidence>
<feature type="region of interest" description="Disordered" evidence="1">
    <location>
        <begin position="29"/>
        <end position="103"/>
    </location>
</feature>
<gene>
    <name evidence="2" type="ORF">T265_05923</name>
</gene>
<evidence type="ECO:0000256" key="1">
    <source>
        <dbReference type="SAM" id="MobiDB-lite"/>
    </source>
</evidence>
<dbReference type="KEGG" id="ovi:T265_05923"/>
<evidence type="ECO:0000313" key="2">
    <source>
        <dbReference type="EMBL" id="KER26943.1"/>
    </source>
</evidence>
<feature type="compositionally biased region" description="Polar residues" evidence="1">
    <location>
        <begin position="34"/>
        <end position="49"/>
    </location>
</feature>
<dbReference type="RefSeq" id="XP_009169322.1">
    <property type="nucleotide sequence ID" value="XM_009171058.1"/>
</dbReference>
<dbReference type="CTD" id="20320105"/>
<keyword evidence="3" id="KW-1185">Reference proteome</keyword>
<reference evidence="2 3" key="1">
    <citation type="submission" date="2013-11" db="EMBL/GenBank/DDBJ databases">
        <title>Opisthorchis viverrini - life in the bile duct.</title>
        <authorList>
            <person name="Young N.D."/>
            <person name="Nagarajan N."/>
            <person name="Lin S.J."/>
            <person name="Korhonen P.K."/>
            <person name="Jex A.R."/>
            <person name="Hall R.S."/>
            <person name="Safavi-Hemami H."/>
            <person name="Kaewkong W."/>
            <person name="Bertrand D."/>
            <person name="Gao S."/>
            <person name="Seet Q."/>
            <person name="Wongkham S."/>
            <person name="Teh B.T."/>
            <person name="Wongkham C."/>
            <person name="Intapan P.M."/>
            <person name="Maleewong W."/>
            <person name="Yang X."/>
            <person name="Hu M."/>
            <person name="Wang Z."/>
            <person name="Hofmann A."/>
            <person name="Sternberg P.W."/>
            <person name="Tan P."/>
            <person name="Wang J."/>
            <person name="Gasser R.B."/>
        </authorList>
    </citation>
    <scope>NUCLEOTIDE SEQUENCE [LARGE SCALE GENOMIC DNA]</scope>
</reference>
<sequence length="103" mass="11030">MIQKKVKQAAEVATLDDSLVHLEKSLTGTGVAASFSSSAPPTETSSDKGSSFCRLTRTGSPEKKNQHQAANNPEYRTHHLFPNHAQQTASNPPVRLSQSTVAS</sequence>
<name>A0A074ZI12_OPIVI</name>
<protein>
    <submittedName>
        <fullName evidence="2">Uncharacterized protein</fullName>
    </submittedName>
</protein>
<dbReference type="Proteomes" id="UP000054324">
    <property type="component" value="Unassembled WGS sequence"/>
</dbReference>
<feature type="compositionally biased region" description="Polar residues" evidence="1">
    <location>
        <begin position="84"/>
        <end position="103"/>
    </location>
</feature>
<accession>A0A074ZI12</accession>
<organism evidence="2 3">
    <name type="scientific">Opisthorchis viverrini</name>
    <name type="common">Southeast Asian liver fluke</name>
    <dbReference type="NCBI Taxonomy" id="6198"/>
    <lineage>
        <taxon>Eukaryota</taxon>
        <taxon>Metazoa</taxon>
        <taxon>Spiralia</taxon>
        <taxon>Lophotrochozoa</taxon>
        <taxon>Platyhelminthes</taxon>
        <taxon>Trematoda</taxon>
        <taxon>Digenea</taxon>
        <taxon>Opisthorchiida</taxon>
        <taxon>Opisthorchiata</taxon>
        <taxon>Opisthorchiidae</taxon>
        <taxon>Opisthorchis</taxon>
    </lineage>
</organism>
<proteinExistence type="predicted"/>
<dbReference type="GeneID" id="20320105"/>